<evidence type="ECO:0000256" key="9">
    <source>
        <dbReference type="ARBA" id="ARBA00022884"/>
    </source>
</evidence>
<keyword evidence="5" id="KW-0547">Nucleotide-binding</keyword>
<evidence type="ECO:0000256" key="7">
    <source>
        <dbReference type="ARBA" id="ARBA00022806"/>
    </source>
</evidence>
<evidence type="ECO:0000256" key="2">
    <source>
        <dbReference type="ARBA" id="ARBA00004123"/>
    </source>
</evidence>
<feature type="domain" description="Helicase C-terminal" evidence="16">
    <location>
        <begin position="319"/>
        <end position="503"/>
    </location>
</feature>
<dbReference type="Gene3D" id="3.40.50.300">
    <property type="entry name" value="P-loop containing nucleotide triphosphate hydrolases"/>
    <property type="match status" value="2"/>
</dbReference>
<dbReference type="SMART" id="SM00487">
    <property type="entry name" value="DEXDc"/>
    <property type="match status" value="1"/>
</dbReference>
<feature type="region of interest" description="Disordered" evidence="14">
    <location>
        <begin position="603"/>
        <end position="640"/>
    </location>
</feature>
<comment type="subcellular location">
    <subcellularLocation>
        <location evidence="2">Nucleus</location>
    </subcellularLocation>
</comment>
<feature type="compositionally biased region" description="Basic and acidic residues" evidence="14">
    <location>
        <begin position="344"/>
        <end position="357"/>
    </location>
</feature>
<keyword evidence="6" id="KW-0378">Hydrolase</keyword>
<feature type="compositionally biased region" description="Basic and acidic residues" evidence="14">
    <location>
        <begin position="1"/>
        <end position="12"/>
    </location>
</feature>
<organism evidence="18 19">
    <name type="scientific">Viridothelium virens</name>
    <name type="common">Speckled blister lichen</name>
    <name type="synonym">Trypethelium virens</name>
    <dbReference type="NCBI Taxonomy" id="1048519"/>
    <lineage>
        <taxon>Eukaryota</taxon>
        <taxon>Fungi</taxon>
        <taxon>Dikarya</taxon>
        <taxon>Ascomycota</taxon>
        <taxon>Pezizomycotina</taxon>
        <taxon>Dothideomycetes</taxon>
        <taxon>Dothideomycetes incertae sedis</taxon>
        <taxon>Trypetheliales</taxon>
        <taxon>Trypetheliaceae</taxon>
        <taxon>Viridothelium</taxon>
    </lineage>
</organism>
<reference evidence="18" key="1">
    <citation type="journal article" date="2020" name="Stud. Mycol.">
        <title>101 Dothideomycetes genomes: a test case for predicting lifestyles and emergence of pathogens.</title>
        <authorList>
            <person name="Haridas S."/>
            <person name="Albert R."/>
            <person name="Binder M."/>
            <person name="Bloem J."/>
            <person name="Labutti K."/>
            <person name="Salamov A."/>
            <person name="Andreopoulos B."/>
            <person name="Baker S."/>
            <person name="Barry K."/>
            <person name="Bills G."/>
            <person name="Bluhm B."/>
            <person name="Cannon C."/>
            <person name="Castanera R."/>
            <person name="Culley D."/>
            <person name="Daum C."/>
            <person name="Ezra D."/>
            <person name="Gonzalez J."/>
            <person name="Henrissat B."/>
            <person name="Kuo A."/>
            <person name="Liang C."/>
            <person name="Lipzen A."/>
            <person name="Lutzoni F."/>
            <person name="Magnuson J."/>
            <person name="Mondo S."/>
            <person name="Nolan M."/>
            <person name="Ohm R."/>
            <person name="Pangilinan J."/>
            <person name="Park H.-J."/>
            <person name="Ramirez L."/>
            <person name="Alfaro M."/>
            <person name="Sun H."/>
            <person name="Tritt A."/>
            <person name="Yoshinaga Y."/>
            <person name="Zwiers L.-H."/>
            <person name="Turgeon B."/>
            <person name="Goodwin S."/>
            <person name="Spatafora J."/>
            <person name="Crous P."/>
            <person name="Grigoriev I."/>
        </authorList>
    </citation>
    <scope>NUCLEOTIDE SEQUENCE</scope>
    <source>
        <strain evidence="18">Tuck. ex Michener</strain>
    </source>
</reference>
<dbReference type="PANTHER" id="PTHR47959:SF21">
    <property type="entry name" value="DEAD-BOX HELICASE 56"/>
    <property type="match status" value="1"/>
</dbReference>
<dbReference type="GO" id="GO:0003724">
    <property type="term" value="F:RNA helicase activity"/>
    <property type="evidence" value="ECO:0007669"/>
    <property type="project" value="UniProtKB-EC"/>
</dbReference>
<dbReference type="SMART" id="SM00490">
    <property type="entry name" value="HELICc"/>
    <property type="match status" value="1"/>
</dbReference>
<evidence type="ECO:0000259" key="16">
    <source>
        <dbReference type="PROSITE" id="PS51194"/>
    </source>
</evidence>
<dbReference type="EMBL" id="ML991818">
    <property type="protein sequence ID" value="KAF2232187.1"/>
    <property type="molecule type" value="Genomic_DNA"/>
</dbReference>
<dbReference type="CDD" id="cd17961">
    <property type="entry name" value="DEADc_DDX56"/>
    <property type="match status" value="1"/>
</dbReference>
<comment type="function">
    <text evidence="1">ATP-binding RNA helicase involved in the biogenesis of 60S ribosomal subunits and is required for the normal formation of 25S and 5.8S rRNAs.</text>
</comment>
<dbReference type="Pfam" id="PF00271">
    <property type="entry name" value="Helicase_C"/>
    <property type="match status" value="2"/>
</dbReference>
<feature type="domain" description="DEAD-box RNA helicase Q" evidence="17">
    <location>
        <begin position="24"/>
        <end position="52"/>
    </location>
</feature>
<dbReference type="GO" id="GO:0005829">
    <property type="term" value="C:cytosol"/>
    <property type="evidence" value="ECO:0007669"/>
    <property type="project" value="TreeGrafter"/>
</dbReference>
<evidence type="ECO:0000313" key="19">
    <source>
        <dbReference type="Proteomes" id="UP000800092"/>
    </source>
</evidence>
<evidence type="ECO:0000256" key="14">
    <source>
        <dbReference type="SAM" id="MobiDB-lite"/>
    </source>
</evidence>
<dbReference type="InterPro" id="IPR050079">
    <property type="entry name" value="DEAD_box_RNA_helicase"/>
</dbReference>
<proteinExistence type="inferred from homology"/>
<evidence type="ECO:0000256" key="6">
    <source>
        <dbReference type="ARBA" id="ARBA00022801"/>
    </source>
</evidence>
<feature type="domain" description="Helicase ATP-binding" evidence="15">
    <location>
        <begin position="55"/>
        <end position="233"/>
    </location>
</feature>
<evidence type="ECO:0000256" key="10">
    <source>
        <dbReference type="ARBA" id="ARBA00023242"/>
    </source>
</evidence>
<dbReference type="GO" id="GO:0005634">
    <property type="term" value="C:nucleus"/>
    <property type="evidence" value="ECO:0007669"/>
    <property type="project" value="UniProtKB-SubCell"/>
</dbReference>
<dbReference type="GO" id="GO:0010467">
    <property type="term" value="P:gene expression"/>
    <property type="evidence" value="ECO:0007669"/>
    <property type="project" value="UniProtKB-ARBA"/>
</dbReference>
<dbReference type="InterPro" id="IPR014001">
    <property type="entry name" value="Helicase_ATP-bd"/>
</dbReference>
<protein>
    <recommendedName>
        <fullName evidence="3">RNA helicase</fullName>
        <ecNumber evidence="3">3.6.4.13</ecNumber>
    </recommendedName>
</protein>
<comment type="catalytic activity">
    <reaction evidence="12">
        <text>ATP + H2O = ADP + phosphate + H(+)</text>
        <dbReference type="Rhea" id="RHEA:13065"/>
        <dbReference type="ChEBI" id="CHEBI:15377"/>
        <dbReference type="ChEBI" id="CHEBI:15378"/>
        <dbReference type="ChEBI" id="CHEBI:30616"/>
        <dbReference type="ChEBI" id="CHEBI:43474"/>
        <dbReference type="ChEBI" id="CHEBI:456216"/>
        <dbReference type="EC" id="3.6.4.13"/>
    </reaction>
</comment>
<gene>
    <name evidence="18" type="ORF">EV356DRAFT_450573</name>
</gene>
<dbReference type="InterPro" id="IPR011545">
    <property type="entry name" value="DEAD/DEAH_box_helicase_dom"/>
</dbReference>
<evidence type="ECO:0000256" key="4">
    <source>
        <dbReference type="ARBA" id="ARBA00022517"/>
    </source>
</evidence>
<evidence type="ECO:0000256" key="12">
    <source>
        <dbReference type="ARBA" id="ARBA00047984"/>
    </source>
</evidence>
<dbReference type="InterPro" id="IPR027417">
    <property type="entry name" value="P-loop_NTPase"/>
</dbReference>
<dbReference type="AlphaFoldDB" id="A0A6A6H2S5"/>
<dbReference type="SUPFAM" id="SSF52540">
    <property type="entry name" value="P-loop containing nucleoside triphosphate hydrolases"/>
    <property type="match status" value="2"/>
</dbReference>
<sequence length="640" mass="72092">MKRKLDDYDVPREVSNGEPSNEVSGFNSMGLDPRLLQGITHEKFASPTPIQSAAIPLALEGKDIIARAKTGSGKTAAYILPILQSILRRKMDDALTKQSTALILTPTRELAGQVVTVITSLSAYSNGLIRCENLTRKEDDRVQKARLAEQPDIIVATPMRAALHLKARSLLADSLKHLVIDEADLMSSYGYDDDLQSISQLLPKGIQSLFMSATLGEEIDTLKKLFGSDPTLLAFDEEEKSPSLSQYVVRCAEDDKFLLAYAIFKLKLIRGKCIIFVADIDRCYRLKLFLEQFGVKSCVLNSELPVNSRIHVIEEFNRNIYDIIIASDEHEVVGNEFVKQKQKKREEKAGLSEKDQQESGLAENGDNLDQIEKNEHGTQDIDPTSKEHLVDKDESAPPKKKPKVSKQDKEYGVARGIDFQNVACVLNFDLPTTSKSYIHRVGRTARAGKSGMALSFVIPKEEYRKHKNTSTSSTDHDEEVIAKIVRQQEKKGQTVQPYHFDMKKLNGFRYRISDALHAVTRMAVREARARELRQELLKTEKLKRHFEENPVELQQLRHDGELHTARIQHHLKHVPEYLLPGKNNKGLANGNRTFVGFGKTSENRIKKARPHNKMKGRNAKGSGKKLDPLKTFNAKGRGKR</sequence>
<keyword evidence="8" id="KW-0067">ATP-binding</keyword>
<dbReference type="Proteomes" id="UP000800092">
    <property type="component" value="Unassembled WGS sequence"/>
</dbReference>
<dbReference type="PROSITE" id="PS51192">
    <property type="entry name" value="HELICASE_ATP_BIND_1"/>
    <property type="match status" value="1"/>
</dbReference>
<keyword evidence="4" id="KW-0690">Ribosome biogenesis</keyword>
<dbReference type="InterPro" id="IPR001650">
    <property type="entry name" value="Helicase_C-like"/>
</dbReference>
<dbReference type="OrthoDB" id="1191041at2759"/>
<evidence type="ECO:0000256" key="11">
    <source>
        <dbReference type="ARBA" id="ARBA00038041"/>
    </source>
</evidence>
<feature type="compositionally biased region" description="Basic residues" evidence="14">
    <location>
        <begin position="606"/>
        <end position="618"/>
    </location>
</feature>
<evidence type="ECO:0000256" key="5">
    <source>
        <dbReference type="ARBA" id="ARBA00022741"/>
    </source>
</evidence>
<evidence type="ECO:0000259" key="17">
    <source>
        <dbReference type="PROSITE" id="PS51195"/>
    </source>
</evidence>
<evidence type="ECO:0000256" key="3">
    <source>
        <dbReference type="ARBA" id="ARBA00012552"/>
    </source>
</evidence>
<evidence type="ECO:0000256" key="1">
    <source>
        <dbReference type="ARBA" id="ARBA00003706"/>
    </source>
</evidence>
<keyword evidence="9" id="KW-0694">RNA-binding</keyword>
<comment type="similarity">
    <text evidence="11">Belongs to the DEAD box helicase family. DDX56/DBP9 subfamily.</text>
</comment>
<dbReference type="GO" id="GO:0016787">
    <property type="term" value="F:hydrolase activity"/>
    <property type="evidence" value="ECO:0007669"/>
    <property type="project" value="UniProtKB-KW"/>
</dbReference>
<evidence type="ECO:0000256" key="13">
    <source>
        <dbReference type="PROSITE-ProRule" id="PRU00552"/>
    </source>
</evidence>
<keyword evidence="7 18" id="KW-0347">Helicase</keyword>
<dbReference type="CDD" id="cd18787">
    <property type="entry name" value="SF2_C_DEAD"/>
    <property type="match status" value="1"/>
</dbReference>
<dbReference type="PROSITE" id="PS51194">
    <property type="entry name" value="HELICASE_CTER"/>
    <property type="match status" value="1"/>
</dbReference>
<dbReference type="GO" id="GO:0003723">
    <property type="term" value="F:RNA binding"/>
    <property type="evidence" value="ECO:0007669"/>
    <property type="project" value="UniProtKB-KW"/>
</dbReference>
<feature type="compositionally biased region" description="Basic and acidic residues" evidence="14">
    <location>
        <begin position="370"/>
        <end position="397"/>
    </location>
</feature>
<accession>A0A6A6H2S5</accession>
<dbReference type="PANTHER" id="PTHR47959">
    <property type="entry name" value="ATP-DEPENDENT RNA HELICASE RHLE-RELATED"/>
    <property type="match status" value="1"/>
</dbReference>
<keyword evidence="10" id="KW-0539">Nucleus</keyword>
<feature type="region of interest" description="Disordered" evidence="14">
    <location>
        <begin position="1"/>
        <end position="27"/>
    </location>
</feature>
<evidence type="ECO:0000313" key="18">
    <source>
        <dbReference type="EMBL" id="KAF2232187.1"/>
    </source>
</evidence>
<dbReference type="EC" id="3.6.4.13" evidence="3"/>
<keyword evidence="19" id="KW-1185">Reference proteome</keyword>
<feature type="short sequence motif" description="Q motif" evidence="13">
    <location>
        <begin position="24"/>
        <end position="52"/>
    </location>
</feature>
<name>A0A6A6H2S5_VIRVR</name>
<evidence type="ECO:0000259" key="15">
    <source>
        <dbReference type="PROSITE" id="PS51192"/>
    </source>
</evidence>
<dbReference type="Pfam" id="PF00270">
    <property type="entry name" value="DEAD"/>
    <property type="match status" value="1"/>
</dbReference>
<dbReference type="GO" id="GO:0005524">
    <property type="term" value="F:ATP binding"/>
    <property type="evidence" value="ECO:0007669"/>
    <property type="project" value="UniProtKB-KW"/>
</dbReference>
<evidence type="ECO:0000256" key="8">
    <source>
        <dbReference type="ARBA" id="ARBA00022840"/>
    </source>
</evidence>
<feature type="compositionally biased region" description="Polar residues" evidence="14">
    <location>
        <begin position="17"/>
        <end position="27"/>
    </location>
</feature>
<dbReference type="PROSITE" id="PS51195">
    <property type="entry name" value="Q_MOTIF"/>
    <property type="match status" value="1"/>
</dbReference>
<dbReference type="GO" id="GO:0042254">
    <property type="term" value="P:ribosome biogenesis"/>
    <property type="evidence" value="ECO:0007669"/>
    <property type="project" value="UniProtKB-KW"/>
</dbReference>
<dbReference type="InterPro" id="IPR014014">
    <property type="entry name" value="RNA_helicase_DEAD_Q_motif"/>
</dbReference>
<feature type="region of interest" description="Disordered" evidence="14">
    <location>
        <begin position="344"/>
        <end position="409"/>
    </location>
</feature>